<protein>
    <recommendedName>
        <fullName evidence="4">DNA-binding beta-propeller fold protein YncE</fullName>
    </recommendedName>
</protein>
<dbReference type="EMBL" id="JAMTCG010000003">
    <property type="protein sequence ID" value="MCP2160854.1"/>
    <property type="molecule type" value="Genomic_DNA"/>
</dbReference>
<keyword evidence="3" id="KW-1185">Reference proteome</keyword>
<evidence type="ECO:0000256" key="1">
    <source>
        <dbReference type="SAM" id="MobiDB-lite"/>
    </source>
</evidence>
<dbReference type="InterPro" id="IPR051200">
    <property type="entry name" value="Host-pathogen_enzymatic-act"/>
</dbReference>
<feature type="region of interest" description="Disordered" evidence="1">
    <location>
        <begin position="50"/>
        <end position="69"/>
    </location>
</feature>
<dbReference type="PANTHER" id="PTHR47197:SF3">
    <property type="entry name" value="DIHYDRO-HEME D1 DEHYDROGENASE"/>
    <property type="match status" value="1"/>
</dbReference>
<name>A0ABT1H1J7_9NOCA</name>
<organism evidence="2 3">
    <name type="scientific">Williamsia serinedens</name>
    <dbReference type="NCBI Taxonomy" id="391736"/>
    <lineage>
        <taxon>Bacteria</taxon>
        <taxon>Bacillati</taxon>
        <taxon>Actinomycetota</taxon>
        <taxon>Actinomycetes</taxon>
        <taxon>Mycobacteriales</taxon>
        <taxon>Nocardiaceae</taxon>
        <taxon>Williamsia</taxon>
    </lineage>
</organism>
<dbReference type="Pfam" id="PF17963">
    <property type="entry name" value="Big_9"/>
    <property type="match status" value="2"/>
</dbReference>
<dbReference type="PANTHER" id="PTHR47197">
    <property type="entry name" value="PROTEIN NIRF"/>
    <property type="match status" value="1"/>
</dbReference>
<proteinExistence type="predicted"/>
<dbReference type="Proteomes" id="UP001205740">
    <property type="component" value="Unassembled WGS sequence"/>
</dbReference>
<dbReference type="InterPro" id="IPR011044">
    <property type="entry name" value="Quino_amine_DH_bsu"/>
</dbReference>
<gene>
    <name evidence="2" type="ORF">LX12_002041</name>
</gene>
<dbReference type="Gene3D" id="2.130.10.10">
    <property type="entry name" value="YVTN repeat-like/Quinoprotein amine dehydrogenase"/>
    <property type="match status" value="2"/>
</dbReference>
<evidence type="ECO:0000313" key="3">
    <source>
        <dbReference type="Proteomes" id="UP001205740"/>
    </source>
</evidence>
<evidence type="ECO:0000313" key="2">
    <source>
        <dbReference type="EMBL" id="MCP2160854.1"/>
    </source>
</evidence>
<accession>A0ABT1H1J7</accession>
<dbReference type="RefSeq" id="WP_253654413.1">
    <property type="nucleotide sequence ID" value="NZ_BAAAOE010000003.1"/>
</dbReference>
<sequence>MHDEVVTVGDLHPSPITPSTYALVSASVVTPPRAASAPARARWGGLRRHRDPVPTARRAPANGGVHGRITTGSEARDALTVTSPPHHGSVTVAADGTFTYLPRTADRHRASARTPVVDTFRAVVSDDRGRRSAVAIAPIVTAIGHSWPVAYTANSMGSTSVTVDEHPCGLALSADGRRLFTVSATASSVVAVDTETMTVLGSVALIGRPSDLALDRATGRLYVTLPELHIVEVVDVATLEVVDAIGLTGPRAVAVVDGRAVVVATDAGEIVTVDVTDHAILARVGGCGRPRALVLTADARTALVVDESTTDARLHLVGSPLRDPRPAGTFRADGFVFDVAVSPDGTRAHFVEDGTRSLMTVDLTTMAVVATTPLETFHTGVAVTADGRWVIVAAAFDDCVRVVDTETGAVTSAAVTGEFARHVLTGPDGRGYVTTAAGVTAIGGPIHGSVVADDAAPCRFTLAAAPARGTVTVSEDGAFVYVPGAPLVDGDSFTVTVEDGRHAPVQAVVPVIAGLPGSVHA</sequence>
<dbReference type="InterPro" id="IPR015943">
    <property type="entry name" value="WD40/YVTN_repeat-like_dom_sf"/>
</dbReference>
<comment type="caution">
    <text evidence="2">The sequence shown here is derived from an EMBL/GenBank/DDBJ whole genome shotgun (WGS) entry which is preliminary data.</text>
</comment>
<reference evidence="2 3" key="1">
    <citation type="submission" date="2022-06" db="EMBL/GenBank/DDBJ databases">
        <title>Genomic Encyclopedia of Archaeal and Bacterial Type Strains, Phase II (KMG-II): from individual species to whole genera.</title>
        <authorList>
            <person name="Goeker M."/>
        </authorList>
    </citation>
    <scope>NUCLEOTIDE SEQUENCE [LARGE SCALE GENOMIC DNA]</scope>
    <source>
        <strain evidence="2 3">DSM 45037</strain>
    </source>
</reference>
<evidence type="ECO:0008006" key="4">
    <source>
        <dbReference type="Google" id="ProtNLM"/>
    </source>
</evidence>
<dbReference type="SUPFAM" id="SSF50969">
    <property type="entry name" value="YVTN repeat-like/Quinoprotein amine dehydrogenase"/>
    <property type="match status" value="1"/>
</dbReference>